<sequence length="291" mass="33188">LDFRSLLDNFMSNLPKWRMAIVARDLARYKVEIAGLNETLFSEHGQLEEVGVGYTFWSGRPKAERCDAGVAFAIRNNIVGHLHRLPHGRYDRLISLRLPFRGDKLAIIISAYAPSMKSSDAVKDEFYEDLHALLATAPIMDNAFEVLGRACRQHQDWFDDNDAGISNLFRAKNGLHKAYMDLRNDATKVAFYKCRHFVHQRLREMPQMDINSDLDLPPSLPETIQAVQQIPSSKALGSNAIPPEVYKHGGLRLMAELTTLFQEMWCQGQIPKDFKDSNIVNLYKQKGNRQL</sequence>
<evidence type="ECO:0000313" key="1">
    <source>
        <dbReference type="WBParaSite" id="SSLN_0001554701-mRNA-1"/>
    </source>
</evidence>
<dbReference type="Gene3D" id="3.60.10.10">
    <property type="entry name" value="Endonuclease/exonuclease/phosphatase"/>
    <property type="match status" value="1"/>
</dbReference>
<reference evidence="1" key="1">
    <citation type="submission" date="2016-06" db="UniProtKB">
        <authorList>
            <consortium name="WormBaseParasite"/>
        </authorList>
    </citation>
    <scope>IDENTIFICATION</scope>
</reference>
<name>A0A183TET8_SCHSO</name>
<proteinExistence type="predicted"/>
<dbReference type="AlphaFoldDB" id="A0A183TET8"/>
<dbReference type="InterPro" id="IPR036691">
    <property type="entry name" value="Endo/exonu/phosph_ase_sf"/>
</dbReference>
<dbReference type="WBParaSite" id="SSLN_0001554701-mRNA-1">
    <property type="protein sequence ID" value="SSLN_0001554701-mRNA-1"/>
    <property type="gene ID" value="SSLN_0001554701"/>
</dbReference>
<protein>
    <submittedName>
        <fullName evidence="1">Uncharacterized protein</fullName>
    </submittedName>
</protein>
<accession>A0A183TET8</accession>
<organism evidence="1">
    <name type="scientific">Schistocephalus solidus</name>
    <name type="common">Tapeworm</name>
    <dbReference type="NCBI Taxonomy" id="70667"/>
    <lineage>
        <taxon>Eukaryota</taxon>
        <taxon>Metazoa</taxon>
        <taxon>Spiralia</taxon>
        <taxon>Lophotrochozoa</taxon>
        <taxon>Platyhelminthes</taxon>
        <taxon>Cestoda</taxon>
        <taxon>Eucestoda</taxon>
        <taxon>Diphyllobothriidea</taxon>
        <taxon>Diphyllobothriidae</taxon>
        <taxon>Schistocephalus</taxon>
    </lineage>
</organism>
<dbReference type="SUPFAM" id="SSF56219">
    <property type="entry name" value="DNase I-like"/>
    <property type="match status" value="1"/>
</dbReference>